<dbReference type="PANTHER" id="PTHR43179">
    <property type="entry name" value="RHAMNOSYLTRANSFERASE WBBL"/>
    <property type="match status" value="1"/>
</dbReference>
<dbReference type="Gene3D" id="3.90.550.10">
    <property type="entry name" value="Spore Coat Polysaccharide Biosynthesis Protein SpsA, Chain A"/>
    <property type="match status" value="1"/>
</dbReference>
<keyword evidence="2 5" id="KW-0328">Glycosyltransferase</keyword>
<comment type="similarity">
    <text evidence="1">Belongs to the glycosyltransferase 2 family.</text>
</comment>
<evidence type="ECO:0000256" key="3">
    <source>
        <dbReference type="ARBA" id="ARBA00022679"/>
    </source>
</evidence>
<evidence type="ECO:0000256" key="1">
    <source>
        <dbReference type="ARBA" id="ARBA00006739"/>
    </source>
</evidence>
<evidence type="ECO:0000256" key="2">
    <source>
        <dbReference type="ARBA" id="ARBA00022676"/>
    </source>
</evidence>
<keyword evidence="3 5" id="KW-0808">Transferase</keyword>
<accession>A0ABY7TEW6</accession>
<dbReference type="EMBL" id="CP117167">
    <property type="protein sequence ID" value="WCT14913.1"/>
    <property type="molecule type" value="Genomic_DNA"/>
</dbReference>
<reference evidence="5 6" key="1">
    <citation type="submission" date="2023-02" db="EMBL/GenBank/DDBJ databases">
        <title>Genome sequence of Mucilaginibacter jinjuensis strain KACC 16571.</title>
        <authorList>
            <person name="Kim S."/>
            <person name="Heo J."/>
            <person name="Kwon S.-W."/>
        </authorList>
    </citation>
    <scope>NUCLEOTIDE SEQUENCE [LARGE SCALE GENOMIC DNA]</scope>
    <source>
        <strain evidence="5 6">KACC 16571</strain>
    </source>
</reference>
<evidence type="ECO:0000259" key="4">
    <source>
        <dbReference type="Pfam" id="PF00535"/>
    </source>
</evidence>
<dbReference type="SUPFAM" id="SSF53448">
    <property type="entry name" value="Nucleotide-diphospho-sugar transferases"/>
    <property type="match status" value="1"/>
</dbReference>
<dbReference type="Pfam" id="PF00535">
    <property type="entry name" value="Glycos_transf_2"/>
    <property type="match status" value="1"/>
</dbReference>
<feature type="domain" description="Glycosyltransferase 2-like" evidence="4">
    <location>
        <begin position="10"/>
        <end position="119"/>
    </location>
</feature>
<evidence type="ECO:0000313" key="6">
    <source>
        <dbReference type="Proteomes" id="UP001216139"/>
    </source>
</evidence>
<protein>
    <submittedName>
        <fullName evidence="5">Glycosyltransferase</fullName>
        <ecNumber evidence="5">2.4.-.-</ecNumber>
    </submittedName>
</protein>
<dbReference type="Proteomes" id="UP001216139">
    <property type="component" value="Chromosome"/>
</dbReference>
<sequence>MEIPQTIKISFVILNFNREKELLHTIKKTYDLMQGKYDYEIIVVDNASADGSISAVKAAFPAVKLIERTKNIGVAGWNDGFAHAVGAYMVVLDDDSNVESGLDSAIHYMDLHDEVGVLGLNITGGAFQTDDHIDLQDYTDFIGCGAIIRKKLYDKIGGFAEWLFIYTHEWEYGLRCLDAGYKVRYYASCHIIHRTSALNRTPKRLKVFSTRNELAIVYKYFSEETRGKYMNRVILNNIKGVYKYGLHTIPWFFEAYKEFKKLKGQLVHTPVKREIEDFSGKNIGSTRPFLNIY</sequence>
<organism evidence="5 6">
    <name type="scientific">Mucilaginibacter jinjuensis</name>
    <dbReference type="NCBI Taxonomy" id="1176721"/>
    <lineage>
        <taxon>Bacteria</taxon>
        <taxon>Pseudomonadati</taxon>
        <taxon>Bacteroidota</taxon>
        <taxon>Sphingobacteriia</taxon>
        <taxon>Sphingobacteriales</taxon>
        <taxon>Sphingobacteriaceae</taxon>
        <taxon>Mucilaginibacter</taxon>
    </lineage>
</organism>
<name>A0ABY7TEW6_9SPHI</name>
<dbReference type="RefSeq" id="WP_273633406.1">
    <property type="nucleotide sequence ID" value="NZ_CP117167.1"/>
</dbReference>
<proteinExistence type="inferred from homology"/>
<dbReference type="GO" id="GO:0016757">
    <property type="term" value="F:glycosyltransferase activity"/>
    <property type="evidence" value="ECO:0007669"/>
    <property type="project" value="UniProtKB-KW"/>
</dbReference>
<evidence type="ECO:0000313" key="5">
    <source>
        <dbReference type="EMBL" id="WCT14913.1"/>
    </source>
</evidence>
<dbReference type="PANTHER" id="PTHR43179:SF12">
    <property type="entry name" value="GALACTOFURANOSYLTRANSFERASE GLFT2"/>
    <property type="match status" value="1"/>
</dbReference>
<dbReference type="EC" id="2.4.-.-" evidence="5"/>
<gene>
    <name evidence="5" type="ORF">PQO05_13300</name>
</gene>
<dbReference type="InterPro" id="IPR001173">
    <property type="entry name" value="Glyco_trans_2-like"/>
</dbReference>
<dbReference type="InterPro" id="IPR029044">
    <property type="entry name" value="Nucleotide-diphossugar_trans"/>
</dbReference>
<keyword evidence="6" id="KW-1185">Reference proteome</keyword>